<gene>
    <name evidence="1" type="ORF">THTE_4495</name>
</gene>
<dbReference type="Proteomes" id="UP000215086">
    <property type="component" value="Chromosome"/>
</dbReference>
<keyword evidence="2" id="KW-1185">Reference proteome</keyword>
<dbReference type="EMBL" id="CP018477">
    <property type="protein sequence ID" value="ASV77096.1"/>
    <property type="molecule type" value="Genomic_DNA"/>
</dbReference>
<evidence type="ECO:0000313" key="1">
    <source>
        <dbReference type="EMBL" id="ASV77096.1"/>
    </source>
</evidence>
<proteinExistence type="predicted"/>
<dbReference type="KEGG" id="ttf:THTE_4495"/>
<evidence type="ECO:0000313" key="2">
    <source>
        <dbReference type="Proteomes" id="UP000215086"/>
    </source>
</evidence>
<sequence>MKTFRHGLPDWQFGLFVAALFARLSFRKPHGKPDRSASYYLKKTCESIFLAT</sequence>
<dbReference type="AlphaFoldDB" id="A0A286RMB6"/>
<protein>
    <submittedName>
        <fullName evidence="1">Uncharacterized protein</fullName>
    </submittedName>
</protein>
<name>A0A286RMB6_9BACT</name>
<organism evidence="1 2">
    <name type="scientific">Thermogutta terrifontis</name>
    <dbReference type="NCBI Taxonomy" id="1331910"/>
    <lineage>
        <taxon>Bacteria</taxon>
        <taxon>Pseudomonadati</taxon>
        <taxon>Planctomycetota</taxon>
        <taxon>Planctomycetia</taxon>
        <taxon>Pirellulales</taxon>
        <taxon>Thermoguttaceae</taxon>
        <taxon>Thermogutta</taxon>
    </lineage>
</organism>
<accession>A0A286RMB6</accession>
<reference evidence="1 2" key="1">
    <citation type="journal article" name="Front. Microbiol.">
        <title>Sugar Metabolism of the First Thermophilic Planctomycete Thermogutta terrifontis: Comparative Genomic and Transcriptomic Approaches.</title>
        <authorList>
            <person name="Elcheninov A.G."/>
            <person name="Menzel P."/>
            <person name="Gudbergsdottir S.R."/>
            <person name="Slesarev A.I."/>
            <person name="Kadnikov V.V."/>
            <person name="Krogh A."/>
            <person name="Bonch-Osmolovskaya E.A."/>
            <person name="Peng X."/>
            <person name="Kublanov I.V."/>
        </authorList>
    </citation>
    <scope>NUCLEOTIDE SEQUENCE [LARGE SCALE GENOMIC DNA]</scope>
    <source>
        <strain evidence="1 2">R1</strain>
    </source>
</reference>